<dbReference type="HOGENOM" id="CLU_1622313_0_0_1"/>
<sequence>MRVGRVVAGWPETDKGGTPPNANSLTEVDRTSFRALAMELYKQYLSFYDASILEVLTASLVMYYNDAKYKWAKMDREDVLLLLISIEAAACRVGVSKHDLSNWSTTLRNRWIVDNLPWLPIEQQAETATKDDHEIRIDTYSFHDVLTQQATPINGDVGKTTASN</sequence>
<dbReference type="Proteomes" id="UP000019132">
    <property type="component" value="Unassembled WGS sequence"/>
</dbReference>
<dbReference type="VEuPathDB" id="FungiDB:PYU1_G007761"/>
<accession>K3WS33</accession>
<reference evidence="2" key="1">
    <citation type="journal article" date="2010" name="Genome Biol.">
        <title>Genome sequence of the necrotrophic plant pathogen Pythium ultimum reveals original pathogenicity mechanisms and effector repertoire.</title>
        <authorList>
            <person name="Levesque C.A."/>
            <person name="Brouwer H."/>
            <person name="Cano L."/>
            <person name="Hamilton J.P."/>
            <person name="Holt C."/>
            <person name="Huitema E."/>
            <person name="Raffaele S."/>
            <person name="Robideau G.P."/>
            <person name="Thines M."/>
            <person name="Win J."/>
            <person name="Zerillo M.M."/>
            <person name="Beakes G.W."/>
            <person name="Boore J.L."/>
            <person name="Busam D."/>
            <person name="Dumas B."/>
            <person name="Ferriera S."/>
            <person name="Fuerstenberg S.I."/>
            <person name="Gachon C.M."/>
            <person name="Gaulin E."/>
            <person name="Govers F."/>
            <person name="Grenville-Briggs L."/>
            <person name="Horner N."/>
            <person name="Hostetler J."/>
            <person name="Jiang R.H."/>
            <person name="Johnson J."/>
            <person name="Krajaejun T."/>
            <person name="Lin H."/>
            <person name="Meijer H.J."/>
            <person name="Moore B."/>
            <person name="Morris P."/>
            <person name="Phuntmart V."/>
            <person name="Puiu D."/>
            <person name="Shetty J."/>
            <person name="Stajich J.E."/>
            <person name="Tripathy S."/>
            <person name="Wawra S."/>
            <person name="van West P."/>
            <person name="Whitty B.R."/>
            <person name="Coutinho P.M."/>
            <person name="Henrissat B."/>
            <person name="Martin F."/>
            <person name="Thomas P.D."/>
            <person name="Tyler B.M."/>
            <person name="De Vries R.P."/>
            <person name="Kamoun S."/>
            <person name="Yandell M."/>
            <person name="Tisserat N."/>
            <person name="Buell C.R."/>
        </authorList>
    </citation>
    <scope>NUCLEOTIDE SEQUENCE</scope>
    <source>
        <strain evidence="2">DAOM:BR144</strain>
    </source>
</reference>
<evidence type="ECO:0000313" key="2">
    <source>
        <dbReference type="Proteomes" id="UP000019132"/>
    </source>
</evidence>
<dbReference type="EnsemblProtists" id="PYU1_T007777">
    <property type="protein sequence ID" value="PYU1_T007777"/>
    <property type="gene ID" value="PYU1_G007761"/>
</dbReference>
<name>K3WS33_GLOUD</name>
<dbReference type="AlphaFoldDB" id="K3WS33"/>
<keyword evidence="2" id="KW-1185">Reference proteome</keyword>
<reference evidence="2" key="2">
    <citation type="submission" date="2010-04" db="EMBL/GenBank/DDBJ databases">
        <authorList>
            <person name="Buell R."/>
            <person name="Hamilton J."/>
            <person name="Hostetler J."/>
        </authorList>
    </citation>
    <scope>NUCLEOTIDE SEQUENCE [LARGE SCALE GENOMIC DNA]</scope>
    <source>
        <strain evidence="2">DAOM:BR144</strain>
    </source>
</reference>
<organism evidence="1 2">
    <name type="scientific">Globisporangium ultimum (strain ATCC 200006 / CBS 805.95 / DAOM BR144)</name>
    <name type="common">Pythium ultimum</name>
    <dbReference type="NCBI Taxonomy" id="431595"/>
    <lineage>
        <taxon>Eukaryota</taxon>
        <taxon>Sar</taxon>
        <taxon>Stramenopiles</taxon>
        <taxon>Oomycota</taxon>
        <taxon>Peronosporomycetes</taxon>
        <taxon>Pythiales</taxon>
        <taxon>Pythiaceae</taxon>
        <taxon>Globisporangium</taxon>
    </lineage>
</organism>
<dbReference type="InParanoid" id="K3WS33"/>
<dbReference type="EMBL" id="GL376617">
    <property type="status" value="NOT_ANNOTATED_CDS"/>
    <property type="molecule type" value="Genomic_DNA"/>
</dbReference>
<reference evidence="1" key="3">
    <citation type="submission" date="2015-02" db="UniProtKB">
        <authorList>
            <consortium name="EnsemblProtists"/>
        </authorList>
    </citation>
    <scope>IDENTIFICATION</scope>
    <source>
        <strain evidence="1">DAOM BR144</strain>
    </source>
</reference>
<proteinExistence type="predicted"/>
<evidence type="ECO:0000313" key="1">
    <source>
        <dbReference type="EnsemblProtists" id="PYU1_T007777"/>
    </source>
</evidence>
<protein>
    <submittedName>
        <fullName evidence="1">Uncharacterized protein</fullName>
    </submittedName>
</protein>